<organism evidence="1">
    <name type="scientific">Siphoviridae sp. ctVzN31</name>
    <dbReference type="NCBI Taxonomy" id="2825534"/>
    <lineage>
        <taxon>Viruses</taxon>
        <taxon>Duplodnaviria</taxon>
        <taxon>Heunggongvirae</taxon>
        <taxon>Uroviricota</taxon>
        <taxon>Caudoviricetes</taxon>
    </lineage>
</organism>
<reference evidence="1" key="1">
    <citation type="journal article" date="2021" name="Proc. Natl. Acad. Sci. U.S.A.">
        <title>A Catalog of Tens of Thousands of Viruses from Human Metagenomes Reveals Hidden Associations with Chronic Diseases.</title>
        <authorList>
            <person name="Tisza M.J."/>
            <person name="Buck C.B."/>
        </authorList>
    </citation>
    <scope>NUCLEOTIDE SEQUENCE</scope>
    <source>
        <strain evidence="1">CtVzN31</strain>
    </source>
</reference>
<name>A0A8S5NXS7_9CAUD</name>
<dbReference type="EMBL" id="BK015273">
    <property type="protein sequence ID" value="DAD99026.1"/>
    <property type="molecule type" value="Genomic_DNA"/>
</dbReference>
<accession>A0A8S5NXS7</accession>
<protein>
    <submittedName>
        <fullName evidence="1">Uncharacterized protein</fullName>
    </submittedName>
</protein>
<sequence length="33" mass="3885">MSIVRLSGRKRRCKPISGRLKRKIGSFGRKWIL</sequence>
<evidence type="ECO:0000313" key="1">
    <source>
        <dbReference type="EMBL" id="DAD99026.1"/>
    </source>
</evidence>
<proteinExistence type="predicted"/>